<dbReference type="Pfam" id="PF00320">
    <property type="entry name" value="GATA"/>
    <property type="match status" value="1"/>
</dbReference>
<dbReference type="FunFam" id="3.30.450.20:FF:000064">
    <property type="entry name" value="Vivid PAS protein VVD"/>
    <property type="match status" value="1"/>
</dbReference>
<keyword evidence="4" id="KW-0288">FMN</keyword>
<protein>
    <submittedName>
        <fullName evidence="19">SPOSA6832_02446-mRNA-1:cds</fullName>
    </submittedName>
</protein>
<evidence type="ECO:0000256" key="9">
    <source>
        <dbReference type="ARBA" id="ARBA00022991"/>
    </source>
</evidence>
<keyword evidence="5" id="KW-0479">Metal-binding</keyword>
<keyword evidence="10" id="KW-0805">Transcription regulation</keyword>
<dbReference type="SMART" id="SM00091">
    <property type="entry name" value="PAS"/>
    <property type="match status" value="3"/>
</dbReference>
<evidence type="ECO:0000313" key="19">
    <source>
        <dbReference type="EMBL" id="CEQ40804.1"/>
    </source>
</evidence>
<keyword evidence="12" id="KW-0010">Activator</keyword>
<keyword evidence="2" id="KW-0716">Sensory transduction</keyword>
<feature type="compositionally biased region" description="Polar residues" evidence="16">
    <location>
        <begin position="132"/>
        <end position="144"/>
    </location>
</feature>
<keyword evidence="7 15" id="KW-0863">Zinc-finger</keyword>
<dbReference type="EMBL" id="CENE01000009">
    <property type="protein sequence ID" value="CEQ40804.1"/>
    <property type="molecule type" value="Genomic_DNA"/>
</dbReference>
<evidence type="ECO:0000256" key="6">
    <source>
        <dbReference type="ARBA" id="ARBA00022737"/>
    </source>
</evidence>
<dbReference type="InterPro" id="IPR000014">
    <property type="entry name" value="PAS"/>
</dbReference>
<evidence type="ECO:0000256" key="13">
    <source>
        <dbReference type="ARBA" id="ARBA00023163"/>
    </source>
</evidence>
<evidence type="ECO:0000313" key="20">
    <source>
        <dbReference type="Proteomes" id="UP000243876"/>
    </source>
</evidence>
<feature type="compositionally biased region" description="Low complexity" evidence="16">
    <location>
        <begin position="145"/>
        <end position="183"/>
    </location>
</feature>
<evidence type="ECO:0000256" key="8">
    <source>
        <dbReference type="ARBA" id="ARBA00022833"/>
    </source>
</evidence>
<keyword evidence="3" id="KW-0285">Flavoprotein</keyword>
<dbReference type="GO" id="GO:0005634">
    <property type="term" value="C:nucleus"/>
    <property type="evidence" value="ECO:0007669"/>
    <property type="project" value="TreeGrafter"/>
</dbReference>
<keyword evidence="14" id="KW-0675">Receptor</keyword>
<evidence type="ECO:0000256" key="7">
    <source>
        <dbReference type="ARBA" id="ARBA00022771"/>
    </source>
</evidence>
<dbReference type="Gene3D" id="3.30.50.10">
    <property type="entry name" value="Erythroid Transcription Factor GATA-1, subunit A"/>
    <property type="match status" value="1"/>
</dbReference>
<name>A0A0D6ELF4_SPOSA</name>
<keyword evidence="20" id="KW-1185">Reference proteome</keyword>
<feature type="region of interest" description="Disordered" evidence="16">
    <location>
        <begin position="932"/>
        <end position="994"/>
    </location>
</feature>
<dbReference type="PANTHER" id="PTHR47429:SF7">
    <property type="entry name" value="GATA-FACTOR"/>
    <property type="match status" value="1"/>
</dbReference>
<dbReference type="PROSITE" id="PS00344">
    <property type="entry name" value="GATA_ZN_FINGER_1"/>
    <property type="match status" value="1"/>
</dbReference>
<dbReference type="PROSITE" id="PS50114">
    <property type="entry name" value="GATA_ZN_FINGER_2"/>
    <property type="match status" value="1"/>
</dbReference>
<keyword evidence="13" id="KW-0804">Transcription</keyword>
<dbReference type="InterPro" id="IPR035965">
    <property type="entry name" value="PAS-like_dom_sf"/>
</dbReference>
<dbReference type="Gene3D" id="3.30.450.20">
    <property type="entry name" value="PAS domain"/>
    <property type="match status" value="3"/>
</dbReference>
<dbReference type="AlphaFoldDB" id="A0A0D6ELF4"/>
<dbReference type="NCBIfam" id="TIGR00229">
    <property type="entry name" value="sensory_box"/>
    <property type="match status" value="1"/>
</dbReference>
<dbReference type="GO" id="GO:0043565">
    <property type="term" value="F:sequence-specific DNA binding"/>
    <property type="evidence" value="ECO:0007669"/>
    <property type="project" value="InterPro"/>
</dbReference>
<dbReference type="InterPro" id="IPR013655">
    <property type="entry name" value="PAS_fold_3"/>
</dbReference>
<evidence type="ECO:0000256" key="5">
    <source>
        <dbReference type="ARBA" id="ARBA00022723"/>
    </source>
</evidence>
<evidence type="ECO:0000256" key="2">
    <source>
        <dbReference type="ARBA" id="ARBA00022606"/>
    </source>
</evidence>
<evidence type="ECO:0000256" key="14">
    <source>
        <dbReference type="ARBA" id="ARBA00023170"/>
    </source>
</evidence>
<dbReference type="Pfam" id="PF13426">
    <property type="entry name" value="PAS_9"/>
    <property type="match status" value="1"/>
</dbReference>
<keyword evidence="9" id="KW-0157">Chromophore</keyword>
<sequence>MNSSGADSYWSYPSGGDELETVSGAGGYSPAALPISSSTGMAQSRAGVEYGRGGGGGAFDPMSNARLSPSAFDPSSFSGQFIVPRFASGGPADPFGLGVGITNTPNTSRAAVSPMPFDYSFSNQVSAGQRGLTPTSTFYTQPFAPSSSTPPTQLPQRQPSTADPVTTTTSYPISSQSSTSTSSAIASTSAVPYAPPVPRPLAPLHAPTTAASSEGPIYAPYGSSVISVNQTLNSTYKLPPLALNLPPSQPSTAPFNPSALGLPAPPPTGQSNNFAGLYSSSGFDMLGVLARVAARPNPQIQIGPVDTSCAFAVVDARRWDQPLVFVSDTFIKMTGYTNEEIIGRNCRFLQSPTGQVVQGAPRKYTDGNAAWHMRTHIQAGKESQSSLINYTKAGRPFINLVTIVPICWDTEEIAYFVGFQVDLVDQPNAILDRMRDGSYIVNYSLVGSAYSSQPIPPHLGTTVSMQSIEQAGAEQVDEWTQGEVAAPTQMQTQQQQQDAQMTQGTGAGVAPAPTGMAGLPEPSEKTDEQLLGLVLQAGVGSLDAEVDKRAFHKLLLGHADDFVHVLSLKGSLLYCSPAVARVLEYEPSELVGSTLSSLCHPSDVVPVMRQLKDASSISNPIVKLLYRIRRKHSGYVWIEASGKLHIEPGKGRKCVIAVGRARDVLKMHWNELRQSGGLGDTEFWTKISDKGMILSATLAVQSVLGFLPQEMVGCSLFGLALPEHKQQLEVAIQQALLGAPATVQYKLKGRRDYIDVVTTQTNELNSERRKSASAFSTQPPVYNSNVSGRSPAVSESDSTTSSGSGGFQSTFKALTHPSAISDNVFDELETRRPTSWQFELHQLQNMNKKLRDEKDYLIALRRKRGSVYSEARSRKASSDAGSKASSNVSRSCQNCGRTDSPEWRSGPTGIKTLCNACGLRWAKLQKQAAVAPSGSPVSSASGSHNLANDAGQLPSQSTAAFGPMNVPPGAQSMSPSFSPYMAKMDPGSPGNFLT</sequence>
<evidence type="ECO:0000259" key="17">
    <source>
        <dbReference type="PROSITE" id="PS50112"/>
    </source>
</evidence>
<keyword evidence="8" id="KW-0862">Zinc</keyword>
<feature type="non-terminal residue" evidence="19">
    <location>
        <position position="1"/>
    </location>
</feature>
<dbReference type="SUPFAM" id="SSF57716">
    <property type="entry name" value="Glucocorticoid receptor-like (DNA-binding domain)"/>
    <property type="match status" value="1"/>
</dbReference>
<dbReference type="InterPro" id="IPR001610">
    <property type="entry name" value="PAC"/>
</dbReference>
<organism evidence="19 20">
    <name type="scientific">Sporidiobolus salmonicolor</name>
    <name type="common">Yeast-like fungus</name>
    <name type="synonym">Sporobolomyces salmonicolor</name>
    <dbReference type="NCBI Taxonomy" id="5005"/>
    <lineage>
        <taxon>Eukaryota</taxon>
        <taxon>Fungi</taxon>
        <taxon>Dikarya</taxon>
        <taxon>Basidiomycota</taxon>
        <taxon>Pucciniomycotina</taxon>
        <taxon>Microbotryomycetes</taxon>
        <taxon>Sporidiobolales</taxon>
        <taxon>Sporidiobolaceae</taxon>
        <taxon>Sporobolomyces</taxon>
    </lineage>
</organism>
<feature type="compositionally biased region" description="Low complexity" evidence="16">
    <location>
        <begin position="932"/>
        <end position="943"/>
    </location>
</feature>
<dbReference type="GO" id="GO:0008270">
    <property type="term" value="F:zinc ion binding"/>
    <property type="evidence" value="ECO:0007669"/>
    <property type="project" value="UniProtKB-KW"/>
</dbReference>
<dbReference type="OrthoDB" id="447251at2759"/>
<dbReference type="SMART" id="SM00086">
    <property type="entry name" value="PAC"/>
    <property type="match status" value="2"/>
</dbReference>
<gene>
    <name evidence="19" type="primary">SPOSA6832_02446</name>
</gene>
<reference evidence="20" key="1">
    <citation type="submission" date="2015-02" db="EMBL/GenBank/DDBJ databases">
        <authorList>
            <person name="Gon?alves P."/>
        </authorList>
    </citation>
    <scope>NUCLEOTIDE SEQUENCE [LARGE SCALE GENOMIC DNA]</scope>
</reference>
<feature type="compositionally biased region" description="Polar residues" evidence="16">
    <location>
        <begin position="773"/>
        <end position="788"/>
    </location>
</feature>
<feature type="region of interest" description="Disordered" evidence="16">
    <location>
        <begin position="765"/>
        <end position="809"/>
    </location>
</feature>
<dbReference type="InterPro" id="IPR000679">
    <property type="entry name" value="Znf_GATA"/>
</dbReference>
<keyword evidence="11" id="KW-0238">DNA-binding</keyword>
<dbReference type="CDD" id="cd00202">
    <property type="entry name" value="ZnF_GATA"/>
    <property type="match status" value="1"/>
</dbReference>
<evidence type="ECO:0000256" key="16">
    <source>
        <dbReference type="SAM" id="MobiDB-lite"/>
    </source>
</evidence>
<dbReference type="Pfam" id="PF08447">
    <property type="entry name" value="PAS_3"/>
    <property type="match status" value="1"/>
</dbReference>
<accession>A0A0D6ELF4</accession>
<feature type="compositionally biased region" description="Low complexity" evidence="16">
    <location>
        <begin position="790"/>
        <end position="809"/>
    </location>
</feature>
<feature type="domain" description="GATA-type" evidence="18">
    <location>
        <begin position="886"/>
        <end position="919"/>
    </location>
</feature>
<dbReference type="SUPFAM" id="SSF55785">
    <property type="entry name" value="PYP-like sensor domain (PAS domain)"/>
    <property type="match status" value="2"/>
</dbReference>
<dbReference type="GO" id="GO:0006355">
    <property type="term" value="P:regulation of DNA-templated transcription"/>
    <property type="evidence" value="ECO:0007669"/>
    <property type="project" value="InterPro"/>
</dbReference>
<proteinExistence type="predicted"/>
<evidence type="ECO:0000259" key="18">
    <source>
        <dbReference type="PROSITE" id="PS50114"/>
    </source>
</evidence>
<evidence type="ECO:0000256" key="4">
    <source>
        <dbReference type="ARBA" id="ARBA00022643"/>
    </source>
</evidence>
<feature type="region of interest" description="Disordered" evidence="16">
    <location>
        <begin position="132"/>
        <end position="183"/>
    </location>
</feature>
<feature type="region of interest" description="Disordered" evidence="16">
    <location>
        <begin position="868"/>
        <end position="907"/>
    </location>
</feature>
<evidence type="ECO:0000256" key="15">
    <source>
        <dbReference type="PROSITE-ProRule" id="PRU00094"/>
    </source>
</evidence>
<feature type="domain" description="PAS" evidence="17">
    <location>
        <begin position="548"/>
        <end position="618"/>
    </location>
</feature>
<feature type="compositionally biased region" description="Polar residues" evidence="16">
    <location>
        <begin position="887"/>
        <end position="897"/>
    </location>
</feature>
<dbReference type="SMART" id="SM00401">
    <property type="entry name" value="ZnF_GATA"/>
    <property type="match status" value="1"/>
</dbReference>
<evidence type="ECO:0000256" key="11">
    <source>
        <dbReference type="ARBA" id="ARBA00023125"/>
    </source>
</evidence>
<dbReference type="Proteomes" id="UP000243876">
    <property type="component" value="Unassembled WGS sequence"/>
</dbReference>
<evidence type="ECO:0000256" key="10">
    <source>
        <dbReference type="ARBA" id="ARBA00023015"/>
    </source>
</evidence>
<evidence type="ECO:0000256" key="3">
    <source>
        <dbReference type="ARBA" id="ARBA00022630"/>
    </source>
</evidence>
<dbReference type="PANTHER" id="PTHR47429">
    <property type="entry name" value="PROTEIN TWIN LOV 1"/>
    <property type="match status" value="1"/>
</dbReference>
<keyword evidence="6" id="KW-0677">Repeat</keyword>
<dbReference type="GO" id="GO:0009881">
    <property type="term" value="F:photoreceptor activity"/>
    <property type="evidence" value="ECO:0007669"/>
    <property type="project" value="UniProtKB-KW"/>
</dbReference>
<feature type="domain" description="PAS" evidence="17">
    <location>
        <begin position="323"/>
        <end position="345"/>
    </location>
</feature>
<keyword evidence="1" id="KW-0600">Photoreceptor protein</keyword>
<evidence type="ECO:0000256" key="12">
    <source>
        <dbReference type="ARBA" id="ARBA00023159"/>
    </source>
</evidence>
<dbReference type="PROSITE" id="PS50112">
    <property type="entry name" value="PAS"/>
    <property type="match status" value="3"/>
</dbReference>
<feature type="domain" description="PAS" evidence="17">
    <location>
        <begin position="687"/>
        <end position="739"/>
    </location>
</feature>
<dbReference type="CDD" id="cd00130">
    <property type="entry name" value="PAS"/>
    <property type="match status" value="3"/>
</dbReference>
<evidence type="ECO:0000256" key="1">
    <source>
        <dbReference type="ARBA" id="ARBA00022543"/>
    </source>
</evidence>
<dbReference type="InterPro" id="IPR013088">
    <property type="entry name" value="Znf_NHR/GATA"/>
</dbReference>